<keyword evidence="3" id="KW-1185">Reference proteome</keyword>
<accession>A0AAV5IPN0</accession>
<comment type="caution">
    <text evidence="2">The sequence shown here is derived from an EMBL/GenBank/DDBJ whole genome shotgun (WGS) entry which is preliminary data.</text>
</comment>
<dbReference type="EMBL" id="BPVZ01000017">
    <property type="protein sequence ID" value="GKV01849.1"/>
    <property type="molecule type" value="Genomic_DNA"/>
</dbReference>
<evidence type="ECO:0000313" key="2">
    <source>
        <dbReference type="EMBL" id="GKV01849.1"/>
    </source>
</evidence>
<organism evidence="2 3">
    <name type="scientific">Rubroshorea leprosula</name>
    <dbReference type="NCBI Taxonomy" id="152421"/>
    <lineage>
        <taxon>Eukaryota</taxon>
        <taxon>Viridiplantae</taxon>
        <taxon>Streptophyta</taxon>
        <taxon>Embryophyta</taxon>
        <taxon>Tracheophyta</taxon>
        <taxon>Spermatophyta</taxon>
        <taxon>Magnoliopsida</taxon>
        <taxon>eudicotyledons</taxon>
        <taxon>Gunneridae</taxon>
        <taxon>Pentapetalae</taxon>
        <taxon>rosids</taxon>
        <taxon>malvids</taxon>
        <taxon>Malvales</taxon>
        <taxon>Dipterocarpaceae</taxon>
        <taxon>Rubroshorea</taxon>
    </lineage>
</organism>
<name>A0AAV5IPN0_9ROSI</name>
<feature type="transmembrane region" description="Helical" evidence="1">
    <location>
        <begin position="64"/>
        <end position="83"/>
    </location>
</feature>
<dbReference type="AlphaFoldDB" id="A0AAV5IPN0"/>
<evidence type="ECO:0000313" key="3">
    <source>
        <dbReference type="Proteomes" id="UP001054252"/>
    </source>
</evidence>
<gene>
    <name evidence="2" type="ORF">SLEP1_g14365</name>
</gene>
<evidence type="ECO:0000256" key="1">
    <source>
        <dbReference type="SAM" id="Phobius"/>
    </source>
</evidence>
<protein>
    <submittedName>
        <fullName evidence="2">Uncharacterized protein</fullName>
    </submittedName>
</protein>
<keyword evidence="1" id="KW-1133">Transmembrane helix</keyword>
<keyword evidence="1" id="KW-0812">Transmembrane</keyword>
<reference evidence="2 3" key="1">
    <citation type="journal article" date="2021" name="Commun. Biol.">
        <title>The genome of Shorea leprosula (Dipterocarpaceae) highlights the ecological relevance of drought in aseasonal tropical rainforests.</title>
        <authorList>
            <person name="Ng K.K.S."/>
            <person name="Kobayashi M.J."/>
            <person name="Fawcett J.A."/>
            <person name="Hatakeyama M."/>
            <person name="Paape T."/>
            <person name="Ng C.H."/>
            <person name="Ang C.C."/>
            <person name="Tnah L.H."/>
            <person name="Lee C.T."/>
            <person name="Nishiyama T."/>
            <person name="Sese J."/>
            <person name="O'Brien M.J."/>
            <person name="Copetti D."/>
            <person name="Mohd Noor M.I."/>
            <person name="Ong R.C."/>
            <person name="Putra M."/>
            <person name="Sireger I.Z."/>
            <person name="Indrioko S."/>
            <person name="Kosugi Y."/>
            <person name="Izuno A."/>
            <person name="Isagi Y."/>
            <person name="Lee S.L."/>
            <person name="Shimizu K.K."/>
        </authorList>
    </citation>
    <scope>NUCLEOTIDE SEQUENCE [LARGE SCALE GENOMIC DNA]</scope>
    <source>
        <strain evidence="2">214</strain>
    </source>
</reference>
<proteinExistence type="predicted"/>
<keyword evidence="1" id="KW-0472">Membrane</keyword>
<dbReference type="Proteomes" id="UP001054252">
    <property type="component" value="Unassembled WGS sequence"/>
</dbReference>
<sequence>MSLSLYCGDNVRVFIVATTVARQPKIDSKRAPCFGDLVTLSDRSEVCFMRATARSSSESKTLTIFPSLFSITILVSATVAFVLHPNPLISCRQQKPFENRHACKGFQRCRP</sequence>